<protein>
    <submittedName>
        <fullName evidence="2">Uncharacterized protein</fullName>
    </submittedName>
</protein>
<dbReference type="RefSeq" id="XP_068366631.1">
    <property type="nucleotide sequence ID" value="XM_068498858.1"/>
</dbReference>
<proteinExistence type="predicted"/>
<dbReference type="Proteomes" id="UP000179807">
    <property type="component" value="Unassembled WGS sequence"/>
</dbReference>
<keyword evidence="1" id="KW-0175">Coiled coil</keyword>
<keyword evidence="3" id="KW-1185">Reference proteome</keyword>
<evidence type="ECO:0000256" key="1">
    <source>
        <dbReference type="SAM" id="Coils"/>
    </source>
</evidence>
<reference evidence="2" key="1">
    <citation type="submission" date="2016-10" db="EMBL/GenBank/DDBJ databases">
        <authorList>
            <person name="Benchimol M."/>
            <person name="Almeida L.G."/>
            <person name="Vasconcelos A.T."/>
            <person name="Perreira-Neves A."/>
            <person name="Rosa I.A."/>
            <person name="Tasca T."/>
            <person name="Bogo M.R."/>
            <person name="de Souza W."/>
        </authorList>
    </citation>
    <scope>NUCLEOTIDE SEQUENCE [LARGE SCALE GENOMIC DNA]</scope>
    <source>
        <strain evidence="2">K</strain>
    </source>
</reference>
<feature type="coiled-coil region" evidence="1">
    <location>
        <begin position="226"/>
        <end position="267"/>
    </location>
</feature>
<accession>A0A1J4KQC8</accession>
<sequence length="575" mass="68250">MIRLFGDYHINGLGENYVKLITVTETYFYMSDPKIVWKFVESLKKVLRKLMANERIITEIGNKNSIFYLINQIDFLMTSILTEDVETEIHRLERRLFCIESFLGKEIFDDLECSSQAFSLSKSPNTTLILSKLHRVIKQIENRIEISTSHKTAKRSNENRYIHKSQLFKMKHQIQQLNRYQNDLKNVFDVMCKLFLNLFAVLKREIHRFAEQNNTCVIYSKAILKEKSIRKENELLKLRINELMKENENIKKENNKLNHKLDDMKYNYSFVETELEKTKTLTETELLSTLRNQSELLVNDLTNDLSFNFNTLNQGNQNEVLNKLQKENDILKAQIKIMQSSSFCNNDYDIELKETKDINHHLLKENKYLRLLVSKYSSDEIFLENQKLKVENSQMKDQLRETQSHEDMLELMKRNENLVKENLYLRKENNLLSNGDFSLTKKRLLQRIDNLKNEREELLFKVDQLTNLTINSDKSHSNLPLIKENHKLREKIFDMNETIDNLHYVNSANKIRLVEYENLKEKNQQLENNLLMPEITDEDEDYMTNELKRRNKELLSLLSDALGMNADITFNSSLL</sequence>
<name>A0A1J4KQC8_9EUKA</name>
<dbReference type="VEuPathDB" id="TrichDB:TRFO_16234"/>
<dbReference type="EMBL" id="MLAK01000510">
    <property type="protein sequence ID" value="OHT13495.1"/>
    <property type="molecule type" value="Genomic_DNA"/>
</dbReference>
<feature type="coiled-coil region" evidence="1">
    <location>
        <begin position="441"/>
        <end position="468"/>
    </location>
</feature>
<evidence type="ECO:0000313" key="3">
    <source>
        <dbReference type="Proteomes" id="UP000179807"/>
    </source>
</evidence>
<evidence type="ECO:0000313" key="2">
    <source>
        <dbReference type="EMBL" id="OHT13495.1"/>
    </source>
</evidence>
<comment type="caution">
    <text evidence="2">The sequence shown here is derived from an EMBL/GenBank/DDBJ whole genome shotgun (WGS) entry which is preliminary data.</text>
</comment>
<gene>
    <name evidence="2" type="ORF">TRFO_16234</name>
</gene>
<organism evidence="2 3">
    <name type="scientific">Tritrichomonas foetus</name>
    <dbReference type="NCBI Taxonomy" id="1144522"/>
    <lineage>
        <taxon>Eukaryota</taxon>
        <taxon>Metamonada</taxon>
        <taxon>Parabasalia</taxon>
        <taxon>Tritrichomonadida</taxon>
        <taxon>Tritrichomonadidae</taxon>
        <taxon>Tritrichomonas</taxon>
    </lineage>
</organism>
<dbReference type="GeneID" id="94833562"/>
<dbReference type="AlphaFoldDB" id="A0A1J4KQC8"/>